<evidence type="ECO:0000256" key="13">
    <source>
        <dbReference type="RuleBase" id="RU003515"/>
    </source>
</evidence>
<keyword evidence="16" id="KW-1185">Reference proteome</keyword>
<evidence type="ECO:0000256" key="3">
    <source>
        <dbReference type="ARBA" id="ARBA00004065"/>
    </source>
</evidence>
<dbReference type="Gene3D" id="3.30.420.10">
    <property type="entry name" value="Ribonuclease H-like superfamily/Ribonuclease H"/>
    <property type="match status" value="1"/>
</dbReference>
<comment type="cofactor">
    <cofactor evidence="12">
        <name>Mn(2+)</name>
        <dbReference type="ChEBI" id="CHEBI:29035"/>
    </cofactor>
    <cofactor evidence="12">
        <name>Mg(2+)</name>
        <dbReference type="ChEBI" id="CHEBI:18420"/>
    </cofactor>
    <text evidence="12">Manganese or magnesium. Binds 1 divalent metal ion per monomer in the absence of substrate. May bind a second metal ion after substrate binding.</text>
</comment>
<evidence type="ECO:0000256" key="1">
    <source>
        <dbReference type="ARBA" id="ARBA00000077"/>
    </source>
</evidence>
<name>A0ABW2Y5A4_9BIFI</name>
<dbReference type="Pfam" id="PF01351">
    <property type="entry name" value="RNase_HII"/>
    <property type="match status" value="1"/>
</dbReference>
<sequence length="241" mass="26255">MTHAHTSSTATLPTWEVESSIVDEGGEWIIGLDEVGRGCLAGPVTLGAAAFSAALVGTDTIPEGLKDSKLLTERKREALIEPIQVWASAVGTGSCTNHNIDTWGIGRCLGLAALKAIAEVENQLHTLFPESFTQRSKVAVILDGPHDYITPVIGSLDAVDMPVVPRIYTLIKGDQKCASVAAASVYAKVCRDHYMKELAEQHREWEAYEWAKNKGYGSAAHREAIKRYGVTPYHRISWKLV</sequence>
<protein>
    <recommendedName>
        <fullName evidence="13">Ribonuclease</fullName>
        <ecNumber evidence="13">3.1.26.4</ecNumber>
    </recommendedName>
</protein>
<feature type="binding site" evidence="12">
    <location>
        <position position="34"/>
    </location>
    <ligand>
        <name>a divalent metal cation</name>
        <dbReference type="ChEBI" id="CHEBI:60240"/>
    </ligand>
</feature>
<dbReference type="InterPro" id="IPR012337">
    <property type="entry name" value="RNaseH-like_sf"/>
</dbReference>
<evidence type="ECO:0000256" key="5">
    <source>
        <dbReference type="ARBA" id="ARBA00007383"/>
    </source>
</evidence>
<evidence type="ECO:0000256" key="11">
    <source>
        <dbReference type="ARBA" id="ARBA00023211"/>
    </source>
</evidence>
<dbReference type="Proteomes" id="UP001597036">
    <property type="component" value="Unassembled WGS sequence"/>
</dbReference>
<accession>A0ABW2Y5A4</accession>
<organism evidence="15 16">
    <name type="scientific">Alloscardovia venturai</name>
    <dbReference type="NCBI Taxonomy" id="1769421"/>
    <lineage>
        <taxon>Bacteria</taxon>
        <taxon>Bacillati</taxon>
        <taxon>Actinomycetota</taxon>
        <taxon>Actinomycetes</taxon>
        <taxon>Bifidobacteriales</taxon>
        <taxon>Bifidobacteriaceae</taxon>
        <taxon>Alloscardovia</taxon>
    </lineage>
</organism>
<gene>
    <name evidence="15" type="ORF">ACFQY8_00170</name>
</gene>
<dbReference type="InterPro" id="IPR036397">
    <property type="entry name" value="RNaseH_sf"/>
</dbReference>
<comment type="caution">
    <text evidence="15">The sequence shown here is derived from an EMBL/GenBank/DDBJ whole genome shotgun (WGS) entry which is preliminary data.</text>
</comment>
<dbReference type="PANTHER" id="PTHR10954">
    <property type="entry name" value="RIBONUCLEASE H2 SUBUNIT A"/>
    <property type="match status" value="1"/>
</dbReference>
<reference evidence="16" key="1">
    <citation type="journal article" date="2019" name="Int. J. Syst. Evol. Microbiol.">
        <title>The Global Catalogue of Microorganisms (GCM) 10K type strain sequencing project: providing services to taxonomists for standard genome sequencing and annotation.</title>
        <authorList>
            <consortium name="The Broad Institute Genomics Platform"/>
            <consortium name="The Broad Institute Genome Sequencing Center for Infectious Disease"/>
            <person name="Wu L."/>
            <person name="Ma J."/>
        </authorList>
    </citation>
    <scope>NUCLEOTIDE SEQUENCE [LARGE SCALE GENOMIC DNA]</scope>
    <source>
        <strain evidence="16">CCM 8604</strain>
    </source>
</reference>
<dbReference type="InterPro" id="IPR024567">
    <property type="entry name" value="RNase_HII/HIII_dom"/>
</dbReference>
<comment type="subcellular location">
    <subcellularLocation>
        <location evidence="4">Cytoplasm</location>
    </subcellularLocation>
</comment>
<evidence type="ECO:0000256" key="7">
    <source>
        <dbReference type="ARBA" id="ARBA00022722"/>
    </source>
</evidence>
<evidence type="ECO:0000313" key="15">
    <source>
        <dbReference type="EMBL" id="MFD0704173.1"/>
    </source>
</evidence>
<keyword evidence="11" id="KW-0464">Manganese</keyword>
<dbReference type="CDD" id="cd07182">
    <property type="entry name" value="RNase_HII_bacteria_HII_like"/>
    <property type="match status" value="1"/>
</dbReference>
<dbReference type="NCBIfam" id="NF000595">
    <property type="entry name" value="PRK00015.1-3"/>
    <property type="match status" value="1"/>
</dbReference>
<evidence type="ECO:0000313" key="16">
    <source>
        <dbReference type="Proteomes" id="UP001597036"/>
    </source>
</evidence>
<feature type="binding site" evidence="12">
    <location>
        <position position="157"/>
    </location>
    <ligand>
        <name>a divalent metal cation</name>
        <dbReference type="ChEBI" id="CHEBI:60240"/>
    </ligand>
</feature>
<keyword evidence="10 12" id="KW-0378">Hydrolase</keyword>
<keyword evidence="8 12" id="KW-0479">Metal-binding</keyword>
<dbReference type="SUPFAM" id="SSF53098">
    <property type="entry name" value="Ribonuclease H-like"/>
    <property type="match status" value="1"/>
</dbReference>
<dbReference type="PROSITE" id="PS51975">
    <property type="entry name" value="RNASE_H_2"/>
    <property type="match status" value="1"/>
</dbReference>
<comment type="cofactor">
    <cofactor evidence="2">
        <name>Mg(2+)</name>
        <dbReference type="ChEBI" id="CHEBI:18420"/>
    </cofactor>
</comment>
<evidence type="ECO:0000259" key="14">
    <source>
        <dbReference type="PROSITE" id="PS51975"/>
    </source>
</evidence>
<evidence type="ECO:0000256" key="4">
    <source>
        <dbReference type="ARBA" id="ARBA00004496"/>
    </source>
</evidence>
<keyword evidence="7 12" id="KW-0540">Nuclease</keyword>
<dbReference type="InterPro" id="IPR022898">
    <property type="entry name" value="RNase_HII"/>
</dbReference>
<comment type="similarity">
    <text evidence="5 13">Belongs to the RNase HII family.</text>
</comment>
<evidence type="ECO:0000256" key="8">
    <source>
        <dbReference type="ARBA" id="ARBA00022723"/>
    </source>
</evidence>
<evidence type="ECO:0000256" key="10">
    <source>
        <dbReference type="ARBA" id="ARBA00022801"/>
    </source>
</evidence>
<evidence type="ECO:0000256" key="12">
    <source>
        <dbReference type="PROSITE-ProRule" id="PRU01319"/>
    </source>
</evidence>
<dbReference type="PANTHER" id="PTHR10954:SF18">
    <property type="entry name" value="RIBONUCLEASE HII"/>
    <property type="match status" value="1"/>
</dbReference>
<keyword evidence="9 12" id="KW-0255">Endonuclease</keyword>
<dbReference type="RefSeq" id="WP_377937466.1">
    <property type="nucleotide sequence ID" value="NZ_JBHTHQ010000005.1"/>
</dbReference>
<evidence type="ECO:0000256" key="6">
    <source>
        <dbReference type="ARBA" id="ARBA00022490"/>
    </source>
</evidence>
<evidence type="ECO:0000256" key="2">
    <source>
        <dbReference type="ARBA" id="ARBA00001946"/>
    </source>
</evidence>
<comment type="catalytic activity">
    <reaction evidence="1 12 13">
        <text>Endonucleolytic cleavage to 5'-phosphomonoester.</text>
        <dbReference type="EC" id="3.1.26.4"/>
    </reaction>
</comment>
<comment type="function">
    <text evidence="3 13">Endonuclease that specifically degrades the RNA of RNA-DNA hybrids.</text>
</comment>
<dbReference type="GO" id="GO:0004523">
    <property type="term" value="F:RNA-DNA hybrid ribonuclease activity"/>
    <property type="evidence" value="ECO:0007669"/>
    <property type="project" value="UniProtKB-EC"/>
</dbReference>
<dbReference type="EC" id="3.1.26.4" evidence="13"/>
<dbReference type="InterPro" id="IPR001352">
    <property type="entry name" value="RNase_HII/HIII"/>
</dbReference>
<proteinExistence type="inferred from homology"/>
<feature type="domain" description="RNase H type-2" evidence="14">
    <location>
        <begin position="27"/>
        <end position="241"/>
    </location>
</feature>
<dbReference type="EMBL" id="JBHTHQ010000005">
    <property type="protein sequence ID" value="MFD0704173.1"/>
    <property type="molecule type" value="Genomic_DNA"/>
</dbReference>
<feature type="binding site" evidence="12">
    <location>
        <position position="33"/>
    </location>
    <ligand>
        <name>a divalent metal cation</name>
        <dbReference type="ChEBI" id="CHEBI:60240"/>
    </ligand>
</feature>
<evidence type="ECO:0000256" key="9">
    <source>
        <dbReference type="ARBA" id="ARBA00022759"/>
    </source>
</evidence>
<keyword evidence="6" id="KW-0963">Cytoplasm</keyword>